<dbReference type="InterPro" id="IPR036597">
    <property type="entry name" value="Fido-like_dom_sf"/>
</dbReference>
<dbReference type="PANTHER" id="PTHR13504">
    <property type="entry name" value="FIDO DOMAIN-CONTAINING PROTEIN DDB_G0283145"/>
    <property type="match status" value="1"/>
</dbReference>
<dbReference type="RefSeq" id="WP_066123816.1">
    <property type="nucleotide sequence ID" value="NZ_FKIF01000002.1"/>
</dbReference>
<dbReference type="Pfam" id="PF13784">
    <property type="entry name" value="Fic_N"/>
    <property type="match status" value="1"/>
</dbReference>
<dbReference type="Proteomes" id="UP000076848">
    <property type="component" value="Unassembled WGS sequence"/>
</dbReference>
<dbReference type="PANTHER" id="PTHR13504:SF38">
    <property type="entry name" value="FIDO DOMAIN-CONTAINING PROTEIN"/>
    <property type="match status" value="1"/>
</dbReference>
<dbReference type="STRING" id="288768.SAMEA3906486_00728"/>
<accession>A0A157S6I3</accession>
<dbReference type="Pfam" id="PF02661">
    <property type="entry name" value="Fic"/>
    <property type="match status" value="1"/>
</dbReference>
<evidence type="ECO:0000259" key="4">
    <source>
        <dbReference type="PROSITE" id="PS51459"/>
    </source>
</evidence>
<dbReference type="InterPro" id="IPR026287">
    <property type="entry name" value="SoFic-like"/>
</dbReference>
<evidence type="ECO:0000256" key="2">
    <source>
        <dbReference type="PIRSR" id="PIRSR640198-1"/>
    </source>
</evidence>
<dbReference type="InterPro" id="IPR040198">
    <property type="entry name" value="Fido_containing"/>
</dbReference>
<feature type="binding site" evidence="1">
    <location>
        <begin position="221"/>
        <end position="227"/>
    </location>
    <ligand>
        <name>ATP</name>
        <dbReference type="ChEBI" id="CHEBI:30616"/>
    </ligand>
</feature>
<dbReference type="PIRSF" id="PIRSF038925">
    <property type="entry name" value="AMP-prot_trans"/>
    <property type="match status" value="1"/>
</dbReference>
<reference evidence="5 6" key="1">
    <citation type="submission" date="2016-04" db="EMBL/GenBank/DDBJ databases">
        <authorList>
            <consortium name="Pathogen Informatics"/>
        </authorList>
    </citation>
    <scope>NUCLEOTIDE SEQUENCE [LARGE SCALE GENOMIC DNA]</scope>
    <source>
        <strain evidence="5 6">H050680373</strain>
    </source>
</reference>
<dbReference type="InterPro" id="IPR003812">
    <property type="entry name" value="Fido"/>
</dbReference>
<evidence type="ECO:0000313" key="5">
    <source>
        <dbReference type="EMBL" id="SAI66022.1"/>
    </source>
</evidence>
<feature type="active site" evidence="2">
    <location>
        <position position="216"/>
    </location>
</feature>
<keyword evidence="1" id="KW-0547">Nucleotide-binding</keyword>
<dbReference type="AlphaFoldDB" id="A0A157S6I3"/>
<gene>
    <name evidence="5" type="ORF">SAMEA3906486_00728</name>
</gene>
<feature type="domain" description="Fido" evidence="4">
    <location>
        <begin position="130"/>
        <end position="280"/>
    </location>
</feature>
<proteinExistence type="predicted"/>
<evidence type="ECO:0000256" key="3">
    <source>
        <dbReference type="PIRSR" id="PIRSR640198-2"/>
    </source>
</evidence>
<dbReference type="SUPFAM" id="SSF140931">
    <property type="entry name" value="Fic-like"/>
    <property type="match status" value="1"/>
</dbReference>
<evidence type="ECO:0000313" key="6">
    <source>
        <dbReference type="Proteomes" id="UP000076848"/>
    </source>
</evidence>
<feature type="binding site" evidence="3">
    <location>
        <begin position="220"/>
        <end position="227"/>
    </location>
    <ligand>
        <name>ATP</name>
        <dbReference type="ChEBI" id="CHEBI:30616"/>
    </ligand>
</feature>
<name>A0A157S6I3_9BORD</name>
<protein>
    <submittedName>
        <fullName evidence="5">Fic/DOC family</fullName>
    </submittedName>
</protein>
<keyword evidence="6" id="KW-1185">Reference proteome</keyword>
<dbReference type="GO" id="GO:0005524">
    <property type="term" value="F:ATP binding"/>
    <property type="evidence" value="ECO:0007669"/>
    <property type="project" value="UniProtKB-KW"/>
</dbReference>
<feature type="binding site" evidence="1">
    <location>
        <position position="258"/>
    </location>
    <ligand>
        <name>ATP</name>
        <dbReference type="ChEBI" id="CHEBI:30616"/>
    </ligand>
</feature>
<feature type="binding site" evidence="1">
    <location>
        <position position="216"/>
    </location>
    <ligand>
        <name>ATP</name>
        <dbReference type="ChEBI" id="CHEBI:30616"/>
    </ligand>
</feature>
<evidence type="ECO:0000256" key="1">
    <source>
        <dbReference type="PIRSR" id="PIRSR038925-1"/>
    </source>
</evidence>
<organism evidence="5 6">
    <name type="scientific">Bordetella ansorpii</name>
    <dbReference type="NCBI Taxonomy" id="288768"/>
    <lineage>
        <taxon>Bacteria</taxon>
        <taxon>Pseudomonadati</taxon>
        <taxon>Pseudomonadota</taxon>
        <taxon>Betaproteobacteria</taxon>
        <taxon>Burkholderiales</taxon>
        <taxon>Alcaligenaceae</taxon>
        <taxon>Bordetella</taxon>
    </lineage>
</organism>
<keyword evidence="1" id="KW-0067">ATP-binding</keyword>
<dbReference type="EMBL" id="FKIF01000002">
    <property type="protein sequence ID" value="SAI66022.1"/>
    <property type="molecule type" value="Genomic_DNA"/>
</dbReference>
<dbReference type="PROSITE" id="PS51459">
    <property type="entry name" value="FIDO"/>
    <property type="match status" value="1"/>
</dbReference>
<dbReference type="InterPro" id="IPR025758">
    <property type="entry name" value="Fic/DOC_N"/>
</dbReference>
<dbReference type="OrthoDB" id="9813719at2"/>
<sequence length="382" mass="42357">MKRNTGTYATSTTLGEPVRAFVPHPLPPAEPPLAAASFADLNRQAELALARLSGVSGLVPSVDWLLYSAVRKEALLTSQIEGTQATLTDLFDEEAGFKVSNTDDVAEVSNYLRAFRLVQDQLRDPKGLPISVRLLCDAHQLLLDGARGAGKQPGELRHSQNWIGGTRPGNAVFVPPPPERVPELLSNLEQFIHDTKDDLPALVKIALVHAQFETIHPFLDGNGRIGRLLIAALLEHWRLLAEPLMYLSGYLKQHQAEYYRRLSVIRTEGDWESWVSFFLEGVAVSAAQAEQSIIAVASLIAADRRKLLQSPKASPASYRLFELLPMMPRFTVERVRQQLQTTFPTANAAVQMLEQLGIVVEVTGQKKNRSYSYQAYVDLLTQ</sequence>
<feature type="binding site" evidence="3">
    <location>
        <begin position="258"/>
        <end position="259"/>
    </location>
    <ligand>
        <name>ATP</name>
        <dbReference type="ChEBI" id="CHEBI:30616"/>
    </ligand>
</feature>
<feature type="binding site" evidence="1">
    <location>
        <position position="81"/>
    </location>
    <ligand>
        <name>ATP</name>
        <dbReference type="ChEBI" id="CHEBI:30616"/>
    </ligand>
</feature>
<dbReference type="Gene3D" id="1.10.3290.10">
    <property type="entry name" value="Fido-like domain"/>
    <property type="match status" value="1"/>
</dbReference>